<dbReference type="OrthoDB" id="3789594at2"/>
<name>A0A4U2YTR7_9ACTN</name>
<sequence>MDRLRRARDERGVSSVELVIYMPLLMLMILLAVQFSMYHLGRQAASSVARETARVMRVTGDVNAAKARGQVYVDQVGKGVLDDHRIVVRAVDEDRVQVVVTGQSLKILPWVPEITQKVEAPVERFVEAS</sequence>
<proteinExistence type="predicted"/>
<dbReference type="AlphaFoldDB" id="A0A4U2YTR7"/>
<comment type="caution">
    <text evidence="3">The sequence shown here is derived from an EMBL/GenBank/DDBJ whole genome shotgun (WGS) entry which is preliminary data.</text>
</comment>
<evidence type="ECO:0000313" key="4">
    <source>
        <dbReference type="Proteomes" id="UP000307808"/>
    </source>
</evidence>
<feature type="transmembrane region" description="Helical" evidence="1">
    <location>
        <begin position="20"/>
        <end position="40"/>
    </location>
</feature>
<evidence type="ECO:0000256" key="1">
    <source>
        <dbReference type="SAM" id="Phobius"/>
    </source>
</evidence>
<dbReference type="Proteomes" id="UP000307808">
    <property type="component" value="Unassembled WGS sequence"/>
</dbReference>
<dbReference type="InterPro" id="IPR012495">
    <property type="entry name" value="TadE-like_dom"/>
</dbReference>
<gene>
    <name evidence="3" type="ORF">FC770_06800</name>
</gene>
<keyword evidence="1" id="KW-1133">Transmembrane helix</keyword>
<protein>
    <recommendedName>
        <fullName evidence="2">TadE-like domain-containing protein</fullName>
    </recommendedName>
</protein>
<dbReference type="EMBL" id="SZPY01000001">
    <property type="protein sequence ID" value="TKI64956.1"/>
    <property type="molecule type" value="Genomic_DNA"/>
</dbReference>
<reference evidence="3 4" key="1">
    <citation type="submission" date="2019-04" db="EMBL/GenBank/DDBJ databases">
        <authorList>
            <person name="Dong K."/>
        </authorList>
    </citation>
    <scope>NUCLEOTIDE SEQUENCE [LARGE SCALE GENOMIC DNA]</scope>
    <source>
        <strain evidence="4">dk3543</strain>
    </source>
</reference>
<accession>A0A4U2YTR7</accession>
<feature type="domain" description="TadE-like" evidence="2">
    <location>
        <begin position="12"/>
        <end position="54"/>
    </location>
</feature>
<keyword evidence="1" id="KW-0472">Membrane</keyword>
<dbReference type="RefSeq" id="WP_137065410.1">
    <property type="nucleotide sequence ID" value="NZ_CP040748.1"/>
</dbReference>
<keyword evidence="1" id="KW-0812">Transmembrane</keyword>
<organism evidence="3 4">
    <name type="scientific">Nocardioides jishulii</name>
    <dbReference type="NCBI Taxonomy" id="2575440"/>
    <lineage>
        <taxon>Bacteria</taxon>
        <taxon>Bacillati</taxon>
        <taxon>Actinomycetota</taxon>
        <taxon>Actinomycetes</taxon>
        <taxon>Propionibacteriales</taxon>
        <taxon>Nocardioidaceae</taxon>
        <taxon>Nocardioides</taxon>
    </lineage>
</organism>
<evidence type="ECO:0000259" key="2">
    <source>
        <dbReference type="Pfam" id="PF07811"/>
    </source>
</evidence>
<keyword evidence="4" id="KW-1185">Reference proteome</keyword>
<evidence type="ECO:0000313" key="3">
    <source>
        <dbReference type="EMBL" id="TKI64956.1"/>
    </source>
</evidence>
<dbReference type="Pfam" id="PF07811">
    <property type="entry name" value="TadE"/>
    <property type="match status" value="1"/>
</dbReference>